<dbReference type="AlphaFoldDB" id="A0A494XL80"/>
<dbReference type="Proteomes" id="UP000282076">
    <property type="component" value="Unassembled WGS sequence"/>
</dbReference>
<dbReference type="EMBL" id="RBZM01000007">
    <property type="protein sequence ID" value="RKP51467.1"/>
    <property type="molecule type" value="Genomic_DNA"/>
</dbReference>
<feature type="domain" description="Heparinase II/III-like C-terminal" evidence="2">
    <location>
        <begin position="418"/>
        <end position="531"/>
    </location>
</feature>
<dbReference type="Pfam" id="PF07940">
    <property type="entry name" value="Hepar_II_III_C"/>
    <property type="match status" value="1"/>
</dbReference>
<comment type="caution">
    <text evidence="3">The sequence shown here is derived from an EMBL/GenBank/DDBJ whole genome shotgun (WGS) entry which is preliminary data.</text>
</comment>
<dbReference type="RefSeq" id="WP_120978166.1">
    <property type="nucleotide sequence ID" value="NZ_RBZM01000007.1"/>
</dbReference>
<dbReference type="SUPFAM" id="SSF48230">
    <property type="entry name" value="Chondroitin AC/alginate lyase"/>
    <property type="match status" value="1"/>
</dbReference>
<dbReference type="Gene3D" id="1.50.10.100">
    <property type="entry name" value="Chondroitin AC/alginate lyase"/>
    <property type="match status" value="1"/>
</dbReference>
<dbReference type="GO" id="GO:0030313">
    <property type="term" value="C:cell envelope"/>
    <property type="evidence" value="ECO:0007669"/>
    <property type="project" value="UniProtKB-SubCell"/>
</dbReference>
<organism evidence="3 4">
    <name type="scientific">Cohnella endophytica</name>
    <dbReference type="NCBI Taxonomy" id="2419778"/>
    <lineage>
        <taxon>Bacteria</taxon>
        <taxon>Bacillati</taxon>
        <taxon>Bacillota</taxon>
        <taxon>Bacilli</taxon>
        <taxon>Bacillales</taxon>
        <taxon>Paenibacillaceae</taxon>
        <taxon>Cohnella</taxon>
    </lineage>
</organism>
<dbReference type="InterPro" id="IPR008929">
    <property type="entry name" value="Chondroitin_lyas"/>
</dbReference>
<evidence type="ECO:0000313" key="4">
    <source>
        <dbReference type="Proteomes" id="UP000282076"/>
    </source>
</evidence>
<dbReference type="InterPro" id="IPR012480">
    <property type="entry name" value="Hepar_II_III_C"/>
</dbReference>
<dbReference type="PANTHER" id="PTHR38045:SF1">
    <property type="entry name" value="HEPARINASE II_III-LIKE PROTEIN"/>
    <property type="match status" value="1"/>
</dbReference>
<name>A0A494XL80_9BACL</name>
<dbReference type="OrthoDB" id="9793856at2"/>
<sequence length="639" mass="72367">MLTERYTPEELFSVLLPGQRFRPFPTAEDRSAWETIPERLRTSWLREGEAFLGYRWPSLLASDFLAFARTGSRHYDSLHLMRRSVLGCLVMCECIEGKGRFLNDIANGVFVLCEETSWCLPAHMSLSRDGEGLGLADSDDPVVDLFAADTGALLAGTAYLLHDRLDGISPLVCRRIRQEVEKRVLGPYESRNDFWWMGFSGHEPNNWNPWCNSNVLAAVLLLEEDQERRARLTHRIMSSLDRYLDVQYADGGCDEGATYWNVAAGSLFDCLELLYMATDGAIGLYDRPLIRRLGQYISKMSIHGAYYVNFADGSAMPQLDYALIYRYGRRIGDPSMTALGLGGKRASDSVYDSGRIFFLFRELAGIELAAELERERDRDRGLAEQELEAEPSYELNGWLDQIQVMTARERSDRLGLYVAVKGGHNGESHNHNDVGQFVVYADGEPFLIDAGVENYSAQTFGPGRYDIWTMQSGYHNLPTVNGYDQKAGKAFRAREVSYEATESGARISLDLAGAYPPEAGLREWRRTVALHRGSNAFVELTEQCLFAGTPESIVLNWMTCRPTDLSMDGVVRLLGKEGRELRLEYDVMLFTVSEERMDIRDSRLRAVWGDRLFRIRMELSRRSPRVEWTIKIRQGAAGP</sequence>
<evidence type="ECO:0000313" key="3">
    <source>
        <dbReference type="EMBL" id="RKP51467.1"/>
    </source>
</evidence>
<accession>A0A494XL80</accession>
<comment type="subcellular location">
    <subcellularLocation>
        <location evidence="1">Cell envelope</location>
    </subcellularLocation>
</comment>
<dbReference type="PANTHER" id="PTHR38045">
    <property type="entry name" value="CHROMOSOME 1, WHOLE GENOME SHOTGUN SEQUENCE"/>
    <property type="match status" value="1"/>
</dbReference>
<proteinExistence type="predicted"/>
<protein>
    <submittedName>
        <fullName evidence="3">Heparinase</fullName>
    </submittedName>
</protein>
<dbReference type="GO" id="GO:0016829">
    <property type="term" value="F:lyase activity"/>
    <property type="evidence" value="ECO:0007669"/>
    <property type="project" value="InterPro"/>
</dbReference>
<dbReference type="Gene3D" id="2.70.98.70">
    <property type="match status" value="1"/>
</dbReference>
<reference evidence="3 4" key="1">
    <citation type="submission" date="2018-10" db="EMBL/GenBank/DDBJ databases">
        <title>Cohnella sp. M2MS4P-1, whole genome shotgun sequence.</title>
        <authorList>
            <person name="Tuo L."/>
        </authorList>
    </citation>
    <scope>NUCLEOTIDE SEQUENCE [LARGE SCALE GENOMIC DNA]</scope>
    <source>
        <strain evidence="3 4">M2MS4P-1</strain>
    </source>
</reference>
<evidence type="ECO:0000256" key="1">
    <source>
        <dbReference type="ARBA" id="ARBA00004196"/>
    </source>
</evidence>
<evidence type="ECO:0000259" key="2">
    <source>
        <dbReference type="Pfam" id="PF07940"/>
    </source>
</evidence>
<keyword evidence="4" id="KW-1185">Reference proteome</keyword>
<gene>
    <name evidence="3" type="ORF">D7Z26_16895</name>
</gene>